<dbReference type="Proteomes" id="UP000625711">
    <property type="component" value="Unassembled WGS sequence"/>
</dbReference>
<protein>
    <recommendedName>
        <fullName evidence="3">Mariner transposase</fullName>
    </recommendedName>
</protein>
<organism evidence="1 2">
    <name type="scientific">Rhynchophorus ferrugineus</name>
    <name type="common">Red palm weevil</name>
    <name type="synonym">Curculio ferrugineus</name>
    <dbReference type="NCBI Taxonomy" id="354439"/>
    <lineage>
        <taxon>Eukaryota</taxon>
        <taxon>Metazoa</taxon>
        <taxon>Ecdysozoa</taxon>
        <taxon>Arthropoda</taxon>
        <taxon>Hexapoda</taxon>
        <taxon>Insecta</taxon>
        <taxon>Pterygota</taxon>
        <taxon>Neoptera</taxon>
        <taxon>Endopterygota</taxon>
        <taxon>Coleoptera</taxon>
        <taxon>Polyphaga</taxon>
        <taxon>Cucujiformia</taxon>
        <taxon>Curculionidae</taxon>
        <taxon>Dryophthorinae</taxon>
        <taxon>Rhynchophorus</taxon>
    </lineage>
</organism>
<dbReference type="Pfam" id="PF01359">
    <property type="entry name" value="Transposase_1"/>
    <property type="match status" value="1"/>
</dbReference>
<evidence type="ECO:0008006" key="3">
    <source>
        <dbReference type="Google" id="ProtNLM"/>
    </source>
</evidence>
<sequence length="99" mass="11505">MSTEDGQRSGRPKEPAHGIILTEYLENGWTINSDYYISLLHNLKDKIVEKRPHLKKKKMLLHQNIRPCHKSVKTMAKIHELAFELLPHPPYSQYLASSD</sequence>
<dbReference type="EMBL" id="JAACXV010014023">
    <property type="protein sequence ID" value="KAF7271028.1"/>
    <property type="molecule type" value="Genomic_DNA"/>
</dbReference>
<reference evidence="1" key="1">
    <citation type="submission" date="2020-08" db="EMBL/GenBank/DDBJ databases">
        <title>Genome sequencing and assembly of the red palm weevil Rhynchophorus ferrugineus.</title>
        <authorList>
            <person name="Dias G.B."/>
            <person name="Bergman C.M."/>
            <person name="Manee M."/>
        </authorList>
    </citation>
    <scope>NUCLEOTIDE SEQUENCE</scope>
    <source>
        <strain evidence="1">AA-2017</strain>
        <tissue evidence="1">Whole larva</tissue>
    </source>
</reference>
<dbReference type="InterPro" id="IPR001888">
    <property type="entry name" value="Transposase_1"/>
</dbReference>
<accession>A0A834I2F9</accession>
<evidence type="ECO:0000313" key="2">
    <source>
        <dbReference type="Proteomes" id="UP000625711"/>
    </source>
</evidence>
<dbReference type="AlphaFoldDB" id="A0A834I2F9"/>
<dbReference type="PANTHER" id="PTHR46060">
    <property type="entry name" value="MARINER MOS1 TRANSPOSASE-LIKE PROTEIN"/>
    <property type="match status" value="1"/>
</dbReference>
<comment type="caution">
    <text evidence="1">The sequence shown here is derived from an EMBL/GenBank/DDBJ whole genome shotgun (WGS) entry which is preliminary data.</text>
</comment>
<dbReference type="GO" id="GO:0003676">
    <property type="term" value="F:nucleic acid binding"/>
    <property type="evidence" value="ECO:0007669"/>
    <property type="project" value="InterPro"/>
</dbReference>
<evidence type="ECO:0000313" key="1">
    <source>
        <dbReference type="EMBL" id="KAF7271028.1"/>
    </source>
</evidence>
<dbReference type="InterPro" id="IPR036397">
    <property type="entry name" value="RNaseH_sf"/>
</dbReference>
<name>A0A834I2F9_RHYFE</name>
<dbReference type="PANTHER" id="PTHR46060:SF1">
    <property type="entry name" value="MARINER MOS1 TRANSPOSASE-LIKE PROTEIN"/>
    <property type="match status" value="1"/>
</dbReference>
<dbReference type="Gene3D" id="3.30.420.10">
    <property type="entry name" value="Ribonuclease H-like superfamily/Ribonuclease H"/>
    <property type="match status" value="1"/>
</dbReference>
<dbReference type="InterPro" id="IPR052709">
    <property type="entry name" value="Transposase-MT_Hybrid"/>
</dbReference>
<gene>
    <name evidence="1" type="ORF">GWI33_016047</name>
</gene>
<dbReference type="OrthoDB" id="616263at2759"/>
<proteinExistence type="predicted"/>
<keyword evidence="2" id="KW-1185">Reference proteome</keyword>